<protein>
    <recommendedName>
        <fullName evidence="2">Microspherule protein N-terminal domain-containing protein</fullName>
    </recommendedName>
</protein>
<dbReference type="PANTHER" id="PTHR13233:SF0">
    <property type="entry name" value="MICROSPHERULE PROTEIN 1"/>
    <property type="match status" value="1"/>
</dbReference>
<dbReference type="EMBL" id="JAODUP010000430">
    <property type="protein sequence ID" value="KAK2149930.1"/>
    <property type="molecule type" value="Genomic_DNA"/>
</dbReference>
<dbReference type="GO" id="GO:0045944">
    <property type="term" value="P:positive regulation of transcription by RNA polymerase II"/>
    <property type="evidence" value="ECO:0007669"/>
    <property type="project" value="TreeGrafter"/>
</dbReference>
<dbReference type="Pfam" id="PF13325">
    <property type="entry name" value="MCRS_N"/>
    <property type="match status" value="1"/>
</dbReference>
<dbReference type="InterPro" id="IPR025999">
    <property type="entry name" value="MCRS_N"/>
</dbReference>
<name>A0AAD9JCT0_9ANNE</name>
<evidence type="ECO:0000313" key="4">
    <source>
        <dbReference type="Proteomes" id="UP001208570"/>
    </source>
</evidence>
<evidence type="ECO:0000313" key="3">
    <source>
        <dbReference type="EMBL" id="KAK2149930.1"/>
    </source>
</evidence>
<dbReference type="GO" id="GO:0002151">
    <property type="term" value="F:G-quadruplex RNA binding"/>
    <property type="evidence" value="ECO:0007669"/>
    <property type="project" value="InterPro"/>
</dbReference>
<feature type="domain" description="Microspherule protein N-terminal" evidence="2">
    <location>
        <begin position="189"/>
        <end position="334"/>
    </location>
</feature>
<evidence type="ECO:0000259" key="2">
    <source>
        <dbReference type="Pfam" id="PF13325"/>
    </source>
</evidence>
<gene>
    <name evidence="3" type="ORF">LSH36_430g00060</name>
</gene>
<feature type="compositionally biased region" description="Low complexity" evidence="1">
    <location>
        <begin position="1"/>
        <end position="27"/>
    </location>
</feature>
<proteinExistence type="predicted"/>
<dbReference type="PANTHER" id="PTHR13233">
    <property type="entry name" value="MICROSPHERULE PROTEIN 1"/>
    <property type="match status" value="1"/>
</dbReference>
<dbReference type="Proteomes" id="UP001208570">
    <property type="component" value="Unassembled WGS sequence"/>
</dbReference>
<dbReference type="GO" id="GO:0044545">
    <property type="term" value="C:NSL complex"/>
    <property type="evidence" value="ECO:0007669"/>
    <property type="project" value="TreeGrafter"/>
</dbReference>
<reference evidence="3" key="1">
    <citation type="journal article" date="2023" name="Mol. Biol. Evol.">
        <title>Third-Generation Sequencing Reveals the Adaptive Role of the Epigenome in Three Deep-Sea Polychaetes.</title>
        <authorList>
            <person name="Perez M."/>
            <person name="Aroh O."/>
            <person name="Sun Y."/>
            <person name="Lan Y."/>
            <person name="Juniper S.K."/>
            <person name="Young C.R."/>
            <person name="Angers B."/>
            <person name="Qian P.Y."/>
        </authorList>
    </citation>
    <scope>NUCLEOTIDE SEQUENCE</scope>
    <source>
        <strain evidence="3">P08H-3</strain>
    </source>
</reference>
<organism evidence="3 4">
    <name type="scientific">Paralvinella palmiformis</name>
    <dbReference type="NCBI Taxonomy" id="53620"/>
    <lineage>
        <taxon>Eukaryota</taxon>
        <taxon>Metazoa</taxon>
        <taxon>Spiralia</taxon>
        <taxon>Lophotrochozoa</taxon>
        <taxon>Annelida</taxon>
        <taxon>Polychaeta</taxon>
        <taxon>Sedentaria</taxon>
        <taxon>Canalipalpata</taxon>
        <taxon>Terebellida</taxon>
        <taxon>Terebelliformia</taxon>
        <taxon>Alvinellidae</taxon>
        <taxon>Paralvinella</taxon>
    </lineage>
</organism>
<comment type="caution">
    <text evidence="3">The sequence shown here is derived from an EMBL/GenBank/DDBJ whole genome shotgun (WGS) entry which is preliminary data.</text>
</comment>
<dbReference type="GO" id="GO:0071339">
    <property type="term" value="C:MLL1 complex"/>
    <property type="evidence" value="ECO:0007669"/>
    <property type="project" value="InterPro"/>
</dbReference>
<dbReference type="GO" id="GO:0031011">
    <property type="term" value="C:Ino80 complex"/>
    <property type="evidence" value="ECO:0007669"/>
    <property type="project" value="InterPro"/>
</dbReference>
<accession>A0AAD9JCT0</accession>
<feature type="compositionally biased region" description="Basic residues" evidence="1">
    <location>
        <begin position="45"/>
        <end position="57"/>
    </location>
</feature>
<dbReference type="AlphaFoldDB" id="A0AAD9JCT0"/>
<feature type="region of interest" description="Disordered" evidence="1">
    <location>
        <begin position="1"/>
        <end position="58"/>
    </location>
</feature>
<evidence type="ECO:0000256" key="1">
    <source>
        <dbReference type="SAM" id="MobiDB-lite"/>
    </source>
</evidence>
<keyword evidence="4" id="KW-1185">Reference proteome</keyword>
<dbReference type="InterPro" id="IPR037912">
    <property type="entry name" value="MCRS1"/>
</dbReference>
<sequence length="357" mass="38762">MESSNSPIPVSVSSDVDVNVPSSSGPVTLSTPAILKTPSASTVVQKRRSSTRSIKRKKFDDELVESSLAKTDRSRSRVTATASLPNVACSIPTASSVPAVSATPSTVAISDTKPVLPSDTVVAPSGIAVPALTIATTVHAVASAQSAAAPTATSTVSSTDVIPSTALMSATPTEKKKSKSSSKRSKKSKTCDLTAVFHGVKFSCKFTLKEIQERWYALMYDSVLSKLAIQAMKQLHPDVIAEINTKALYSKHEEDLLKRITSNSQPTVDVFQECLSQNHSVFHSGRTAKSLHNHWLLLKQYHLLPDQSVPPMPKGDHVLNFSDAEDMINEEELRFVDIYIYIYIYIYAKKRNDLISV</sequence>